<dbReference type="AlphaFoldDB" id="A0AAV8AGZ3"/>
<feature type="compositionally biased region" description="Basic and acidic residues" evidence="6">
    <location>
        <begin position="288"/>
        <end position="301"/>
    </location>
</feature>
<dbReference type="Gene3D" id="1.10.3410.10">
    <property type="entry name" value="putative deoxyguanosinetriphosphate triphosphohydrolase like domain"/>
    <property type="match status" value="1"/>
</dbReference>
<evidence type="ECO:0000259" key="7">
    <source>
        <dbReference type="SMART" id="SM00471"/>
    </source>
</evidence>
<evidence type="ECO:0000256" key="4">
    <source>
        <dbReference type="ARBA" id="ARBA00023242"/>
    </source>
</evidence>
<dbReference type="Gene3D" id="1.10.3210.10">
    <property type="entry name" value="Hypothetical protein af1432"/>
    <property type="match status" value="2"/>
</dbReference>
<dbReference type="EMBL" id="JANTQA010000008">
    <property type="protein sequence ID" value="KAJ3451479.1"/>
    <property type="molecule type" value="Genomic_DNA"/>
</dbReference>
<keyword evidence="4" id="KW-0539">Nucleus</keyword>
<evidence type="ECO:0000256" key="3">
    <source>
        <dbReference type="ARBA" id="ARBA00022801"/>
    </source>
</evidence>
<dbReference type="SMART" id="SM00471">
    <property type="entry name" value="HDc"/>
    <property type="match status" value="1"/>
</dbReference>
<evidence type="ECO:0000256" key="2">
    <source>
        <dbReference type="ARBA" id="ARBA00005287"/>
    </source>
</evidence>
<comment type="caution">
    <text evidence="8">The sequence shown here is derived from an EMBL/GenBank/DDBJ whole genome shotgun (WGS) entry which is preliminary data.</text>
</comment>
<dbReference type="Proteomes" id="UP001146793">
    <property type="component" value="Unassembled WGS sequence"/>
</dbReference>
<evidence type="ECO:0000313" key="8">
    <source>
        <dbReference type="EMBL" id="KAJ3451479.1"/>
    </source>
</evidence>
<evidence type="ECO:0000256" key="6">
    <source>
        <dbReference type="SAM" id="MobiDB-lite"/>
    </source>
</evidence>
<feature type="domain" description="HD/PDEase" evidence="7">
    <location>
        <begin position="207"/>
        <end position="513"/>
    </location>
</feature>
<dbReference type="PANTHER" id="PTHR19411:SF0">
    <property type="entry name" value="PROTEIN BUD31 HOMOLOG"/>
    <property type="match status" value="1"/>
</dbReference>
<dbReference type="SUPFAM" id="SSF109604">
    <property type="entry name" value="HD-domain/PDEase-like"/>
    <property type="match status" value="1"/>
</dbReference>
<dbReference type="Gene3D" id="1.10.3550.10">
    <property type="entry name" value="eoxyguanosinetriphosphate triphosphohydrolase domain-like"/>
    <property type="match status" value="1"/>
</dbReference>
<feature type="coiled-coil region" evidence="5">
    <location>
        <begin position="18"/>
        <end position="45"/>
    </location>
</feature>
<dbReference type="InterPro" id="IPR023293">
    <property type="entry name" value="dGTP_triP_hydro_central_sf"/>
</dbReference>
<evidence type="ECO:0000256" key="5">
    <source>
        <dbReference type="SAM" id="Coils"/>
    </source>
</evidence>
<organism evidence="8 9">
    <name type="scientific">Anaeramoeba flamelloides</name>
    <dbReference type="NCBI Taxonomy" id="1746091"/>
    <lineage>
        <taxon>Eukaryota</taxon>
        <taxon>Metamonada</taxon>
        <taxon>Anaeramoebidae</taxon>
        <taxon>Anaeramoeba</taxon>
    </lineage>
</organism>
<feature type="region of interest" description="Disordered" evidence="6">
    <location>
        <begin position="288"/>
        <end position="326"/>
    </location>
</feature>
<feature type="region of interest" description="Disordered" evidence="6">
    <location>
        <begin position="551"/>
        <end position="595"/>
    </location>
</feature>
<evidence type="ECO:0000256" key="1">
    <source>
        <dbReference type="ARBA" id="ARBA00004123"/>
    </source>
</evidence>
<dbReference type="PANTHER" id="PTHR19411">
    <property type="entry name" value="PROTEIN BUD31-RELATED"/>
    <property type="match status" value="1"/>
</dbReference>
<comment type="similarity">
    <text evidence="2">Belongs to the BUD31 (G10) family.</text>
</comment>
<feature type="compositionally biased region" description="Low complexity" evidence="6">
    <location>
        <begin position="557"/>
        <end position="595"/>
    </location>
</feature>
<dbReference type="InterPro" id="IPR003607">
    <property type="entry name" value="HD/PDEase_dom"/>
</dbReference>
<dbReference type="PRINTS" id="PR00322">
    <property type="entry name" value="G10"/>
</dbReference>
<name>A0AAV8AGZ3_9EUKA</name>
<gene>
    <name evidence="8" type="ORF">M0812_03228</name>
</gene>
<dbReference type="GO" id="GO:0005681">
    <property type="term" value="C:spliceosomal complex"/>
    <property type="evidence" value="ECO:0007669"/>
    <property type="project" value="TreeGrafter"/>
</dbReference>
<keyword evidence="3" id="KW-0378">Hydrolase</keyword>
<dbReference type="GO" id="GO:0000398">
    <property type="term" value="P:mRNA splicing, via spliceosome"/>
    <property type="evidence" value="ECO:0007669"/>
    <property type="project" value="TreeGrafter"/>
</dbReference>
<dbReference type="GO" id="GO:0016793">
    <property type="term" value="F:triphosphoric monoester hydrolase activity"/>
    <property type="evidence" value="ECO:0007669"/>
    <property type="project" value="InterPro"/>
</dbReference>
<dbReference type="NCBIfam" id="TIGR01353">
    <property type="entry name" value="dGTP_triPase"/>
    <property type="match status" value="1"/>
</dbReference>
<dbReference type="InterPro" id="IPR006261">
    <property type="entry name" value="dGTPase"/>
</dbReference>
<protein>
    <submittedName>
        <fullName evidence="8">Deoxyguanosinetriphosphate triphosphohydrolase</fullName>
    </submittedName>
</protein>
<proteinExistence type="inferred from homology"/>
<comment type="subcellular location">
    <subcellularLocation>
        <location evidence="1">Nucleus</location>
    </subcellularLocation>
</comment>
<dbReference type="Pfam" id="PF01125">
    <property type="entry name" value="BUD31"/>
    <property type="match status" value="1"/>
</dbReference>
<keyword evidence="5" id="KW-0175">Coiled coil</keyword>
<feature type="compositionally biased region" description="Basic residues" evidence="6">
    <location>
        <begin position="302"/>
        <end position="320"/>
    </location>
</feature>
<accession>A0AAV8AGZ3</accession>
<sequence length="800" mass="95050">MSRIRSRKFRKKPPPEGWEDIQEKILEFENEMREAERETKTNQRKNEMRWKIFQINHKRSRYVFNLYFKKKEISKKLYQFLIDQKFADKGLISYWRKEGYERLCCLMCVQTTNTHSNTTCICRVPKKQRSGKKPIKCHSCGCPVLKYDESHNEIWKKLISQQRDGPIRFEQEGRNSYQRDFDRILFSNYFRRMQQKTQVFPLNLNTLVHNRMTHSFETSSVGRSLGQLVKQVLKNSIDPQNSELIGLIDQIDSIVCASCLAHDLGNPPFGHLGEDSIQSFWENVLEKEQKKKNKQENEKETKKKKKKKKENEKKKKNQTKKKQEIEKKKKWKGKILFPELSQEQLNEKIPKEFEGLDELVIKDCAKNENFILQGDEKADYLYFDGNANTFRIIASQYGKRRGLYLSYSTIASTVKYPWGTKECEQKHSKSSMKKSEIKNTKTEKLSPYLSFRQRKIRHKKSGYFERDREIFEKIFKKLNLKGEDGFYRHPLSFLVEAADDICYHVMDMEDAFKIKIIQDHQATEQYENLHQESKKIISDFELLNKKFSANETEKSNKNSNNNMDTTNPQNSNGNSLKRNGNGNSNGNKSNIKTNLQNNIKNIKKITSTKQSPKNKHEEDSRWRKNNMDIDHHISKKRAILINDLIWVAYYQFCCKYTEIMEHKFFDNLLDSAFEEYKIRMKKKKSSWELFQEFSRKYIYRGDSLLKIGVNGTIILSEVLRFFYTAWSQCKPIKKEIQEILPIQFFPKIKQNKNIFSPNNDLPLTYILDFISQMDDFYAFELYQKIVGEKLQNSPTKILFD</sequence>
<dbReference type="InterPro" id="IPR027432">
    <property type="entry name" value="dGTP_triphosphohydrolase_C"/>
</dbReference>
<evidence type="ECO:0000313" key="9">
    <source>
        <dbReference type="Proteomes" id="UP001146793"/>
    </source>
</evidence>
<reference evidence="8" key="1">
    <citation type="submission" date="2022-08" db="EMBL/GenBank/DDBJ databases">
        <title>Novel sulphate-reducing endosymbionts in the free-living metamonad Anaeramoeba.</title>
        <authorList>
            <person name="Jerlstrom-Hultqvist J."/>
            <person name="Cepicka I."/>
            <person name="Gallot-Lavallee L."/>
            <person name="Salas-Leiva D."/>
            <person name="Curtis B.A."/>
            <person name="Zahonova K."/>
            <person name="Pipaliya S."/>
            <person name="Dacks J."/>
            <person name="Roger A.J."/>
        </authorList>
    </citation>
    <scope>NUCLEOTIDE SEQUENCE</scope>
    <source>
        <strain evidence="8">Busselton2</strain>
    </source>
</reference>
<dbReference type="InterPro" id="IPR001748">
    <property type="entry name" value="BUD31"/>
</dbReference>